<dbReference type="GeneID" id="69033265"/>
<evidence type="ECO:0000313" key="2">
    <source>
        <dbReference type="Proteomes" id="UP000001631"/>
    </source>
</evidence>
<proteinExistence type="predicted"/>
<sequence length="95" mass="10384">MVDPTRAVILQSALYVFEKEAEEGKANSLEWNLGSSGTKPCIITQRSFRALGLGGPPWDYLDPLQSSPKLGYSQLAEVSLRAGLQQSEMTLICPQ</sequence>
<accession>C0NAV2</accession>
<reference evidence="1" key="1">
    <citation type="submission" date="2009-02" db="EMBL/GenBank/DDBJ databases">
        <title>The Genome Sequence of Ajellomyces capsulatus strain G186AR.</title>
        <authorList>
            <consortium name="The Broad Institute Genome Sequencing Platform"/>
            <person name="Champion M."/>
            <person name="Cuomo C."/>
            <person name="Ma L.-J."/>
            <person name="Henn M.R."/>
            <person name="Sil A."/>
            <person name="Goldman B."/>
            <person name="Young S.K."/>
            <person name="Kodira C.D."/>
            <person name="Zeng Q."/>
            <person name="Koehrsen M."/>
            <person name="Alvarado L."/>
            <person name="Berlin A."/>
            <person name="Borenstein D."/>
            <person name="Chen Z."/>
            <person name="Engels R."/>
            <person name="Freedman E."/>
            <person name="Gellesch M."/>
            <person name="Goldberg J."/>
            <person name="Griggs A."/>
            <person name="Gujja S."/>
            <person name="Heiman D."/>
            <person name="Hepburn T."/>
            <person name="Howarth C."/>
            <person name="Jen D."/>
            <person name="Larson L."/>
            <person name="Lewis B."/>
            <person name="Mehta T."/>
            <person name="Park D."/>
            <person name="Pearson M."/>
            <person name="Roberts A."/>
            <person name="Saif S."/>
            <person name="Shea T."/>
            <person name="Shenoy N."/>
            <person name="Sisk P."/>
            <person name="Stolte C."/>
            <person name="Sykes S."/>
            <person name="Walk T."/>
            <person name="White J."/>
            <person name="Yandava C."/>
            <person name="Klein B."/>
            <person name="McEwen J.G."/>
            <person name="Puccia R."/>
            <person name="Goldman G.H."/>
            <person name="Felipe M.S."/>
            <person name="Nino-Vega G."/>
            <person name="San-Blas G."/>
            <person name="Taylor J."/>
            <person name="Mendoza L."/>
            <person name="Galagan J."/>
            <person name="Nusbaum C."/>
            <person name="Birren B."/>
        </authorList>
    </citation>
    <scope>NUCLEOTIDE SEQUENCE</scope>
    <source>
        <strain evidence="1">G186AR</strain>
    </source>
</reference>
<protein>
    <submittedName>
        <fullName evidence="1">Uncharacterized protein</fullName>
    </submittedName>
</protein>
<evidence type="ECO:0000313" key="1">
    <source>
        <dbReference type="EMBL" id="EEH10793.1"/>
    </source>
</evidence>
<keyword evidence="2" id="KW-1185">Reference proteome</keyword>
<dbReference type="InParanoid" id="C0NAV2"/>
<dbReference type="AlphaFoldDB" id="C0NAV2"/>
<dbReference type="EMBL" id="GG663363">
    <property type="protein sequence ID" value="EEH10793.1"/>
    <property type="molecule type" value="Genomic_DNA"/>
</dbReference>
<name>C0NAV2_AJECG</name>
<organism evidence="1 2">
    <name type="scientific">Ajellomyces capsulatus (strain G186AR / H82 / ATCC MYA-2454 / RMSCC 2432)</name>
    <name type="common">Darling's disease fungus</name>
    <name type="synonym">Histoplasma capsulatum</name>
    <dbReference type="NCBI Taxonomy" id="447093"/>
    <lineage>
        <taxon>Eukaryota</taxon>
        <taxon>Fungi</taxon>
        <taxon>Dikarya</taxon>
        <taxon>Ascomycota</taxon>
        <taxon>Pezizomycotina</taxon>
        <taxon>Eurotiomycetes</taxon>
        <taxon>Eurotiomycetidae</taxon>
        <taxon>Onygenales</taxon>
        <taxon>Ajellomycetaceae</taxon>
        <taxon>Histoplasma</taxon>
    </lineage>
</organism>
<gene>
    <name evidence="1" type="ORF">HCBG_00248</name>
</gene>
<dbReference type="HOGENOM" id="CLU_2372276_0_0_1"/>
<dbReference type="RefSeq" id="XP_045291273.1">
    <property type="nucleotide sequence ID" value="XM_045427298.1"/>
</dbReference>
<dbReference type="Proteomes" id="UP000001631">
    <property type="component" value="Unassembled WGS sequence"/>
</dbReference>